<dbReference type="SMART" id="SM00292">
    <property type="entry name" value="BRCT"/>
    <property type="match status" value="3"/>
</dbReference>
<feature type="compositionally biased region" description="Polar residues" evidence="2">
    <location>
        <begin position="464"/>
        <end position="506"/>
    </location>
</feature>
<feature type="domain" description="BRCT" evidence="3">
    <location>
        <begin position="138"/>
        <end position="236"/>
    </location>
</feature>
<reference evidence="4 5" key="1">
    <citation type="journal article" date="2019" name="New Phytol.">
        <title>Comparative genomics reveals unique wood-decay strategies and fruiting body development in the Schizophyllaceae.</title>
        <authorList>
            <person name="Almasi E."/>
            <person name="Sahu N."/>
            <person name="Krizsan K."/>
            <person name="Balint B."/>
            <person name="Kovacs G.M."/>
            <person name="Kiss B."/>
            <person name="Cseklye J."/>
            <person name="Drula E."/>
            <person name="Henrissat B."/>
            <person name="Nagy I."/>
            <person name="Chovatia M."/>
            <person name="Adam C."/>
            <person name="LaButti K."/>
            <person name="Lipzen A."/>
            <person name="Riley R."/>
            <person name="Grigoriev I.V."/>
            <person name="Nagy L.G."/>
        </authorList>
    </citation>
    <scope>NUCLEOTIDE SEQUENCE [LARGE SCALE GENOMIC DNA]</scope>
    <source>
        <strain evidence="4 5">NL-1724</strain>
    </source>
</reference>
<feature type="compositionally biased region" description="Basic and acidic residues" evidence="2">
    <location>
        <begin position="278"/>
        <end position="290"/>
    </location>
</feature>
<feature type="compositionally biased region" description="Low complexity" evidence="2">
    <location>
        <begin position="805"/>
        <end position="821"/>
    </location>
</feature>
<dbReference type="Proteomes" id="UP000320762">
    <property type="component" value="Unassembled WGS sequence"/>
</dbReference>
<dbReference type="InterPro" id="IPR059215">
    <property type="entry name" value="BRCT2_TopBP1-like"/>
</dbReference>
<dbReference type="Pfam" id="PF00533">
    <property type="entry name" value="BRCT"/>
    <property type="match status" value="1"/>
</dbReference>
<accession>A0A550BT57</accession>
<protein>
    <recommendedName>
        <fullName evidence="3">BRCT domain-containing protein</fullName>
    </recommendedName>
</protein>
<comment type="caution">
    <text evidence="4">The sequence shown here is derived from an EMBL/GenBank/DDBJ whole genome shotgun (WGS) entry which is preliminary data.</text>
</comment>
<feature type="compositionally biased region" description="Gly residues" evidence="2">
    <location>
        <begin position="822"/>
        <end position="832"/>
    </location>
</feature>
<dbReference type="GO" id="GO:0033314">
    <property type="term" value="P:mitotic DNA replication checkpoint signaling"/>
    <property type="evidence" value="ECO:0007669"/>
    <property type="project" value="TreeGrafter"/>
</dbReference>
<dbReference type="GO" id="GO:0006270">
    <property type="term" value="P:DNA replication initiation"/>
    <property type="evidence" value="ECO:0007669"/>
    <property type="project" value="TreeGrafter"/>
</dbReference>
<dbReference type="Gene3D" id="3.40.50.10190">
    <property type="entry name" value="BRCT domain"/>
    <property type="match status" value="4"/>
</dbReference>
<feature type="region of interest" description="Disordered" evidence="2">
    <location>
        <begin position="452"/>
        <end position="516"/>
    </location>
</feature>
<organism evidence="4 5">
    <name type="scientific">Schizophyllum amplum</name>
    <dbReference type="NCBI Taxonomy" id="97359"/>
    <lineage>
        <taxon>Eukaryota</taxon>
        <taxon>Fungi</taxon>
        <taxon>Dikarya</taxon>
        <taxon>Basidiomycota</taxon>
        <taxon>Agaricomycotina</taxon>
        <taxon>Agaricomycetes</taxon>
        <taxon>Agaricomycetidae</taxon>
        <taxon>Agaricales</taxon>
        <taxon>Schizophyllaceae</taxon>
        <taxon>Schizophyllum</taxon>
    </lineage>
</organism>
<sequence length="998" mass="106713">MSRRGNKSHKVPNVKLRPAAPQPPKSPECWVQETQPPGSDDGPIQDSCPRPFSGMVFCATGTLDKMSLFKKATELGGKASLAFTDLVTHLIASDHGGAKYTCALERKIPILKPSFITENYEVWLRGDDVDPEESMPAHRHPIFTSIVLCISGIDNIDRRVEINKLVTAHGGAYRKELQRPVDVTHLLCSGDETTDKMHYAEKFNQRGEADIKLVWEEWFWDCLEFGGRFEEEKYLVKNQPRPERRRVVSGPPQPSVPDTSTTPHQSQLAVSRRPSTSTDRRASGSTDRRTLGSTASADNPRKDKDDEFDDEESGMANTNYTALRIWESLLKVRGYAIENNRMVHSPSKASGVGEARARDVGEGSARDVGEGRARDVGEGRASDVGEHVANKSGPGPGMGHVAGEDSDVEMEPQESVLSTLRGFRKQNSFVVRKDPARVVGREAARVVGREAARVVSSGMPMRATTVQPDASSTEPAHSAEQPSDARQSVASGSRQPVASGSRQPAASGSRPRTDNSFLAGKRFSLAGEADSPTVRNALAGAGGVVCAEFDAEADFIIVRLTDLGVLSSLGHARDRVRTECWVEKCVYEKRVCDAGEHLTFTPLSAELLPVSDASSLVLSFSGLDQAEACWIRRLLKAFGITHAPTFTRRTTHLLCPSRIGKKFEKAPEWGIKVVDMAWLRAIARDGRVPKDTSPAVAPPVNGKGKGRMEDITSETTNIPIAAPHAQAASTPLFANGSFGQPDLLIPTPDVSSPKLDNGRVPSSATPSPMKEGGTYSLPRMSSPSRSLSASPQKPPDTSLAKTAPTSPTKSASGSRSTSDSGSGSGSRSGSGSGSASPSKGRSPMRRKRSSHSLSPAKVPAELQASIATLLGGNGKRAADVGDGGPRKRPKPDFRAKARPRTPSPPPEESYAPLEVSEVEESMRVVYADAEQQEEKRKLMRLLGASGQGQGQGKGQAGREREGSGTLGTMSSGGGGSMGGRGSAQIVRGRAPARGGARR</sequence>
<feature type="compositionally biased region" description="Polar residues" evidence="2">
    <location>
        <begin position="256"/>
        <end position="277"/>
    </location>
</feature>
<feature type="compositionally biased region" description="Basic residues" evidence="2">
    <location>
        <begin position="1"/>
        <end position="12"/>
    </location>
</feature>
<evidence type="ECO:0000313" key="5">
    <source>
        <dbReference type="Proteomes" id="UP000320762"/>
    </source>
</evidence>
<gene>
    <name evidence="4" type="ORF">BD626DRAFT_636522</name>
</gene>
<dbReference type="PANTHER" id="PTHR13561">
    <property type="entry name" value="DNA REPLICATION REGULATOR DPB11-RELATED"/>
    <property type="match status" value="1"/>
</dbReference>
<keyword evidence="5" id="KW-1185">Reference proteome</keyword>
<evidence type="ECO:0000259" key="3">
    <source>
        <dbReference type="PROSITE" id="PS50172"/>
    </source>
</evidence>
<evidence type="ECO:0000256" key="1">
    <source>
        <dbReference type="ARBA" id="ARBA00022737"/>
    </source>
</evidence>
<dbReference type="InterPro" id="IPR036420">
    <property type="entry name" value="BRCT_dom_sf"/>
</dbReference>
<feature type="domain" description="BRCT" evidence="3">
    <location>
        <begin position="513"/>
        <end position="599"/>
    </location>
</feature>
<dbReference type="Pfam" id="PF12738">
    <property type="entry name" value="PTCB-BRCT"/>
    <property type="match status" value="2"/>
</dbReference>
<dbReference type="AlphaFoldDB" id="A0A550BT57"/>
<evidence type="ECO:0000313" key="4">
    <source>
        <dbReference type="EMBL" id="TRM55738.1"/>
    </source>
</evidence>
<dbReference type="CDD" id="cd17731">
    <property type="entry name" value="BRCT_TopBP1_rpt2_like"/>
    <property type="match status" value="1"/>
</dbReference>
<proteinExistence type="predicted"/>
<feature type="region of interest" description="Disordered" evidence="2">
    <location>
        <begin position="688"/>
        <end position="707"/>
    </location>
</feature>
<feature type="region of interest" description="Disordered" evidence="2">
    <location>
        <begin position="942"/>
        <end position="998"/>
    </location>
</feature>
<dbReference type="InterPro" id="IPR001357">
    <property type="entry name" value="BRCT_dom"/>
</dbReference>
<feature type="region of interest" description="Disordered" evidence="2">
    <location>
        <begin position="1"/>
        <end position="46"/>
    </location>
</feature>
<feature type="region of interest" description="Disordered" evidence="2">
    <location>
        <begin position="739"/>
        <end position="918"/>
    </location>
</feature>
<name>A0A550BT57_9AGAR</name>
<feature type="domain" description="BRCT" evidence="3">
    <location>
        <begin position="47"/>
        <end position="118"/>
    </location>
</feature>
<evidence type="ECO:0000256" key="2">
    <source>
        <dbReference type="SAM" id="MobiDB-lite"/>
    </source>
</evidence>
<dbReference type="OrthoDB" id="251770at2759"/>
<dbReference type="SUPFAM" id="SSF52113">
    <property type="entry name" value="BRCT domain"/>
    <property type="match status" value="3"/>
</dbReference>
<feature type="region of interest" description="Disordered" evidence="2">
    <location>
        <begin position="346"/>
        <end position="411"/>
    </location>
</feature>
<dbReference type="EMBL" id="VDMD01000099">
    <property type="protein sequence ID" value="TRM55738.1"/>
    <property type="molecule type" value="Genomic_DNA"/>
</dbReference>
<dbReference type="PANTHER" id="PTHR13561:SF20">
    <property type="entry name" value="DNA TOPOISOMERASE 2-BINDING PROTEIN 1"/>
    <property type="match status" value="1"/>
</dbReference>
<dbReference type="GO" id="GO:0007095">
    <property type="term" value="P:mitotic G2 DNA damage checkpoint signaling"/>
    <property type="evidence" value="ECO:0007669"/>
    <property type="project" value="TreeGrafter"/>
</dbReference>
<keyword evidence="1" id="KW-0677">Repeat</keyword>
<dbReference type="STRING" id="97359.A0A550BT57"/>
<feature type="region of interest" description="Disordered" evidence="2">
    <location>
        <begin position="240"/>
        <end position="313"/>
    </location>
</feature>
<feature type="compositionally biased region" description="Gly residues" evidence="2">
    <location>
        <begin position="945"/>
        <end position="955"/>
    </location>
</feature>
<feature type="compositionally biased region" description="Basic and acidic residues" evidence="2">
    <location>
        <begin position="355"/>
        <end position="389"/>
    </location>
</feature>
<feature type="compositionally biased region" description="Gly residues" evidence="2">
    <location>
        <begin position="970"/>
        <end position="981"/>
    </location>
</feature>
<feature type="domain" description="BRCT" evidence="3">
    <location>
        <begin position="631"/>
        <end position="679"/>
    </location>
</feature>
<dbReference type="PROSITE" id="PS50172">
    <property type="entry name" value="BRCT"/>
    <property type="match status" value="4"/>
</dbReference>
<feature type="compositionally biased region" description="Low complexity" evidence="2">
    <location>
        <begin position="776"/>
        <end position="791"/>
    </location>
</feature>
<feature type="compositionally biased region" description="Low complexity" evidence="2">
    <location>
        <begin position="987"/>
        <end position="998"/>
    </location>
</feature>
<dbReference type="CDD" id="cd00027">
    <property type="entry name" value="BRCT"/>
    <property type="match status" value="1"/>
</dbReference>